<organism evidence="1 2">
    <name type="scientific">Thalassiosira oceanica</name>
    <name type="common">Marine diatom</name>
    <dbReference type="NCBI Taxonomy" id="159749"/>
    <lineage>
        <taxon>Eukaryota</taxon>
        <taxon>Sar</taxon>
        <taxon>Stramenopiles</taxon>
        <taxon>Ochrophyta</taxon>
        <taxon>Bacillariophyta</taxon>
        <taxon>Coscinodiscophyceae</taxon>
        <taxon>Thalassiosirophycidae</taxon>
        <taxon>Thalassiosirales</taxon>
        <taxon>Thalassiosiraceae</taxon>
        <taxon>Thalassiosira</taxon>
    </lineage>
</organism>
<evidence type="ECO:0000313" key="1">
    <source>
        <dbReference type="EMBL" id="EJK66118.1"/>
    </source>
</evidence>
<protein>
    <submittedName>
        <fullName evidence="1">Uncharacterized protein</fullName>
    </submittedName>
</protein>
<dbReference type="EMBL" id="AGNL01015255">
    <property type="protein sequence ID" value="EJK66118.1"/>
    <property type="molecule type" value="Genomic_DNA"/>
</dbReference>
<comment type="caution">
    <text evidence="1">The sequence shown here is derived from an EMBL/GenBank/DDBJ whole genome shotgun (WGS) entry which is preliminary data.</text>
</comment>
<sequence>MSHKTRARLSAGGQNLPISNPVNFERFDQTKSCANVSDWMKQSIDAAQMKSSDLGHVSADGASNAIGSAAAFELLTRKERKEDLDFDTCYAHQCERSGGRLRG</sequence>
<proteinExistence type="predicted"/>
<dbReference type="Proteomes" id="UP000266841">
    <property type="component" value="Unassembled WGS sequence"/>
</dbReference>
<gene>
    <name evidence="1" type="ORF">THAOC_12973</name>
</gene>
<evidence type="ECO:0000313" key="2">
    <source>
        <dbReference type="Proteomes" id="UP000266841"/>
    </source>
</evidence>
<accession>K0SIS0</accession>
<dbReference type="AlphaFoldDB" id="K0SIS0"/>
<reference evidence="1 2" key="1">
    <citation type="journal article" date="2012" name="Genome Biol.">
        <title>Genome and low-iron response of an oceanic diatom adapted to chronic iron limitation.</title>
        <authorList>
            <person name="Lommer M."/>
            <person name="Specht M."/>
            <person name="Roy A.S."/>
            <person name="Kraemer L."/>
            <person name="Andreson R."/>
            <person name="Gutowska M.A."/>
            <person name="Wolf J."/>
            <person name="Bergner S.V."/>
            <person name="Schilhabel M.B."/>
            <person name="Klostermeier U.C."/>
            <person name="Beiko R.G."/>
            <person name="Rosenstiel P."/>
            <person name="Hippler M."/>
            <person name="Laroche J."/>
        </authorList>
    </citation>
    <scope>NUCLEOTIDE SEQUENCE [LARGE SCALE GENOMIC DNA]</scope>
    <source>
        <strain evidence="1 2">CCMP1005</strain>
    </source>
</reference>
<keyword evidence="2" id="KW-1185">Reference proteome</keyword>
<name>K0SIS0_THAOC</name>